<dbReference type="Proteomes" id="UP000292052">
    <property type="component" value="Unassembled WGS sequence"/>
</dbReference>
<dbReference type="OrthoDB" id="10607184at2759"/>
<comment type="caution">
    <text evidence="2">The sequence shown here is derived from an EMBL/GenBank/DDBJ whole genome shotgun (WGS) entry which is preliminary data.</text>
</comment>
<proteinExistence type="predicted"/>
<feature type="chain" id="PRO_5019798133" description="Secreted protein" evidence="1">
    <location>
        <begin position="19"/>
        <end position="110"/>
    </location>
</feature>
<reference evidence="2 3" key="1">
    <citation type="submission" date="2017-03" db="EMBL/GenBank/DDBJ databases">
        <title>Genome of the blue death feigning beetle - Asbolus verrucosus.</title>
        <authorList>
            <person name="Rider S.D."/>
        </authorList>
    </citation>
    <scope>NUCLEOTIDE SEQUENCE [LARGE SCALE GENOMIC DNA]</scope>
    <source>
        <strain evidence="2">Butters</strain>
        <tissue evidence="2">Head and leg muscle</tissue>
    </source>
</reference>
<accession>A0A482W4N7</accession>
<organism evidence="2 3">
    <name type="scientific">Asbolus verrucosus</name>
    <name type="common">Desert ironclad beetle</name>
    <dbReference type="NCBI Taxonomy" id="1661398"/>
    <lineage>
        <taxon>Eukaryota</taxon>
        <taxon>Metazoa</taxon>
        <taxon>Ecdysozoa</taxon>
        <taxon>Arthropoda</taxon>
        <taxon>Hexapoda</taxon>
        <taxon>Insecta</taxon>
        <taxon>Pterygota</taxon>
        <taxon>Neoptera</taxon>
        <taxon>Endopterygota</taxon>
        <taxon>Coleoptera</taxon>
        <taxon>Polyphaga</taxon>
        <taxon>Cucujiformia</taxon>
        <taxon>Tenebrionidae</taxon>
        <taxon>Pimeliinae</taxon>
        <taxon>Asbolus</taxon>
    </lineage>
</organism>
<evidence type="ECO:0008006" key="4">
    <source>
        <dbReference type="Google" id="ProtNLM"/>
    </source>
</evidence>
<keyword evidence="3" id="KW-1185">Reference proteome</keyword>
<protein>
    <recommendedName>
        <fullName evidence="4">Secreted protein</fullName>
    </recommendedName>
</protein>
<feature type="signal peptide" evidence="1">
    <location>
        <begin position="1"/>
        <end position="18"/>
    </location>
</feature>
<keyword evidence="1" id="KW-0732">Signal</keyword>
<name>A0A482W4N7_ASBVE</name>
<evidence type="ECO:0000313" key="3">
    <source>
        <dbReference type="Proteomes" id="UP000292052"/>
    </source>
</evidence>
<gene>
    <name evidence="2" type="ORF">BDFB_009497</name>
</gene>
<evidence type="ECO:0000313" key="2">
    <source>
        <dbReference type="EMBL" id="RZC40121.1"/>
    </source>
</evidence>
<dbReference type="AlphaFoldDB" id="A0A482W4N7"/>
<evidence type="ECO:0000256" key="1">
    <source>
        <dbReference type="SAM" id="SignalP"/>
    </source>
</evidence>
<dbReference type="EMBL" id="QDEB01028664">
    <property type="protein sequence ID" value="RZC40121.1"/>
    <property type="molecule type" value="Genomic_DNA"/>
</dbReference>
<sequence length="110" mass="12402">MALLARLWKSLKALTSLGDLLLKLVTQTLLDLSLAAASSVLSPRSRCTSRMSRHSITSSHKYHQSPAPLLFLAHLFSRNTGRTRSVYTPDKRTLLITRNPGFRHLLNRFC</sequence>